<dbReference type="SUPFAM" id="SSF55729">
    <property type="entry name" value="Acyl-CoA N-acyltransferases (Nat)"/>
    <property type="match status" value="1"/>
</dbReference>
<sequence>MKKKIFRNYLELKSLKDFKEVKKPSENYFVELANPKDFQLNKFCYKNIGKNYHWTDRLVWTELDWIKYISNKKLSTYILKNKDEIAGYFELIFDKNTGEAEIAYFGILEEYFGKKLGGYLLSEAIKNSFNLGCQRVWVHTCSLDHKNALHNYQSRGMKIFKFETLIR</sequence>
<evidence type="ECO:0000313" key="3">
    <source>
        <dbReference type="Proteomes" id="UP001166004"/>
    </source>
</evidence>
<comment type="caution">
    <text evidence="2">The sequence shown here is derived from an EMBL/GenBank/DDBJ whole genome shotgun (WGS) entry which is preliminary data.</text>
</comment>
<dbReference type="EMBL" id="LANA01000001">
    <property type="protein sequence ID" value="NMN67308.1"/>
    <property type="molecule type" value="Genomic_DNA"/>
</dbReference>
<evidence type="ECO:0000313" key="2">
    <source>
        <dbReference type="EMBL" id="NMN67308.1"/>
    </source>
</evidence>
<protein>
    <submittedName>
        <fullName evidence="2">Acetyltransferase (GNAT) family protein</fullName>
    </submittedName>
</protein>
<accession>A0ABX1T2P1</accession>
<reference evidence="2 3" key="1">
    <citation type="submission" date="2019-07" db="EMBL/GenBank/DDBJ databases">
        <title>SAR11 Genome Evolution.</title>
        <authorList>
            <person name="Giovannoni S."/>
        </authorList>
    </citation>
    <scope>NUCLEOTIDE SEQUENCE [LARGE SCALE GENOMIC DNA]</scope>
    <source>
        <strain evidence="2 3">HTCC9565</strain>
    </source>
</reference>
<evidence type="ECO:0000259" key="1">
    <source>
        <dbReference type="PROSITE" id="PS51186"/>
    </source>
</evidence>
<name>A0ABX1T2P1_PELUQ</name>
<dbReference type="InterPro" id="IPR016181">
    <property type="entry name" value="Acyl_CoA_acyltransferase"/>
</dbReference>
<dbReference type="InterPro" id="IPR000182">
    <property type="entry name" value="GNAT_dom"/>
</dbReference>
<dbReference type="PROSITE" id="PS51186">
    <property type="entry name" value="GNAT"/>
    <property type="match status" value="1"/>
</dbReference>
<dbReference type="Pfam" id="PF00583">
    <property type="entry name" value="Acetyltransf_1"/>
    <property type="match status" value="1"/>
</dbReference>
<dbReference type="CDD" id="cd04301">
    <property type="entry name" value="NAT_SF"/>
    <property type="match status" value="1"/>
</dbReference>
<dbReference type="Gene3D" id="3.40.630.30">
    <property type="match status" value="1"/>
</dbReference>
<dbReference type="RefSeq" id="WP_169035808.1">
    <property type="nucleotide sequence ID" value="NZ_LANA01000001.1"/>
</dbReference>
<feature type="domain" description="N-acetyltransferase" evidence="1">
    <location>
        <begin position="28"/>
        <end position="167"/>
    </location>
</feature>
<dbReference type="Proteomes" id="UP001166004">
    <property type="component" value="Unassembled WGS sequence"/>
</dbReference>
<gene>
    <name evidence="2" type="ORF">VP91_00004500</name>
</gene>
<organism evidence="2 3">
    <name type="scientific">Pelagibacter ubique</name>
    <dbReference type="NCBI Taxonomy" id="198252"/>
    <lineage>
        <taxon>Bacteria</taxon>
        <taxon>Pseudomonadati</taxon>
        <taxon>Pseudomonadota</taxon>
        <taxon>Alphaproteobacteria</taxon>
        <taxon>Candidatus Pelagibacterales</taxon>
        <taxon>Candidatus Pelagibacteraceae</taxon>
        <taxon>Candidatus Pelagibacter</taxon>
    </lineage>
</organism>
<proteinExistence type="predicted"/>
<keyword evidence="3" id="KW-1185">Reference proteome</keyword>